<evidence type="ECO:0000256" key="1">
    <source>
        <dbReference type="SAM" id="Coils"/>
    </source>
</evidence>
<organism evidence="3 4">
    <name type="scientific">Corynespora cassiicola Philippines</name>
    <dbReference type="NCBI Taxonomy" id="1448308"/>
    <lineage>
        <taxon>Eukaryota</taxon>
        <taxon>Fungi</taxon>
        <taxon>Dikarya</taxon>
        <taxon>Ascomycota</taxon>
        <taxon>Pezizomycotina</taxon>
        <taxon>Dothideomycetes</taxon>
        <taxon>Pleosporomycetidae</taxon>
        <taxon>Pleosporales</taxon>
        <taxon>Corynesporascaceae</taxon>
        <taxon>Corynespora</taxon>
    </lineage>
</organism>
<gene>
    <name evidence="3" type="ORF">BS50DRAFT_672479</name>
</gene>
<protein>
    <submittedName>
        <fullName evidence="3">Uncharacterized protein</fullName>
    </submittedName>
</protein>
<feature type="coiled-coil region" evidence="1">
    <location>
        <begin position="169"/>
        <end position="245"/>
    </location>
</feature>
<dbReference type="AlphaFoldDB" id="A0A2T2P7K7"/>
<dbReference type="EMBL" id="KZ678129">
    <property type="protein sequence ID" value="PSN73654.1"/>
    <property type="molecule type" value="Genomic_DNA"/>
</dbReference>
<keyword evidence="4" id="KW-1185">Reference proteome</keyword>
<evidence type="ECO:0000313" key="4">
    <source>
        <dbReference type="Proteomes" id="UP000240883"/>
    </source>
</evidence>
<proteinExistence type="predicted"/>
<feature type="region of interest" description="Disordered" evidence="2">
    <location>
        <begin position="262"/>
        <end position="283"/>
    </location>
</feature>
<feature type="compositionally biased region" description="Polar residues" evidence="2">
    <location>
        <begin position="262"/>
        <end position="274"/>
    </location>
</feature>
<evidence type="ECO:0000256" key="2">
    <source>
        <dbReference type="SAM" id="MobiDB-lite"/>
    </source>
</evidence>
<dbReference type="Proteomes" id="UP000240883">
    <property type="component" value="Unassembled WGS sequence"/>
</dbReference>
<name>A0A2T2P7K7_CORCC</name>
<sequence length="283" mass="32837">MAEPIVLWERDLPEYNGKWSWDRKTLFERMKSQKPDFDANDPATWFRIKDLTIMQALYGTECSSSAISRGMFYRRPFVYYDLKTLKSIKLNGTYKRTTVDSENMNSRFLHYPYRFDSLGKMGRFKGMTATEYNIWVEAVTGEPAKPLKISNVANLEPPRDDPADYTATIDRLKDELKESQENQENVRQIEATQERARAAEQTNEALRNQYANELKQVSERTENRVKDLKEQLSDAKKDTAQANQRIMSLSDAIKRTFSWANDTQAASTEQSDVSSQKKRKHGV</sequence>
<evidence type="ECO:0000313" key="3">
    <source>
        <dbReference type="EMBL" id="PSN73654.1"/>
    </source>
</evidence>
<reference evidence="3 4" key="1">
    <citation type="journal article" date="2018" name="Front. Microbiol.">
        <title>Genome-Wide Analysis of Corynespora cassiicola Leaf Fall Disease Putative Effectors.</title>
        <authorList>
            <person name="Lopez D."/>
            <person name="Ribeiro S."/>
            <person name="Label P."/>
            <person name="Fumanal B."/>
            <person name="Venisse J.S."/>
            <person name="Kohler A."/>
            <person name="de Oliveira R.R."/>
            <person name="Labutti K."/>
            <person name="Lipzen A."/>
            <person name="Lail K."/>
            <person name="Bauer D."/>
            <person name="Ohm R.A."/>
            <person name="Barry K.W."/>
            <person name="Spatafora J."/>
            <person name="Grigoriev I.V."/>
            <person name="Martin F.M."/>
            <person name="Pujade-Renaud V."/>
        </authorList>
    </citation>
    <scope>NUCLEOTIDE SEQUENCE [LARGE SCALE GENOMIC DNA]</scope>
    <source>
        <strain evidence="3 4">Philippines</strain>
    </source>
</reference>
<keyword evidence="1" id="KW-0175">Coiled coil</keyword>
<accession>A0A2T2P7K7</accession>